<dbReference type="InterPro" id="IPR029063">
    <property type="entry name" value="SAM-dependent_MTases_sf"/>
</dbReference>
<name>A0ABQ1WLR7_9FLAO</name>
<dbReference type="Proteomes" id="UP000605733">
    <property type="component" value="Unassembled WGS sequence"/>
</dbReference>
<protein>
    <recommendedName>
        <fullName evidence="3">Class I SAM-dependent methyltransferase</fullName>
    </recommendedName>
</protein>
<dbReference type="Gene3D" id="3.40.50.150">
    <property type="entry name" value="Vaccinia Virus protein VP39"/>
    <property type="match status" value="1"/>
</dbReference>
<comment type="caution">
    <text evidence="1">The sequence shown here is derived from an EMBL/GenBank/DDBJ whole genome shotgun (WGS) entry which is preliminary data.</text>
</comment>
<sequence length="212" mass="24446">MIINKIASKQYRKFSSAEGSQYICSEYALSRVLKIIKIFRPERILEVGLGIGTISDSILKAFSNNYYPEVYGTERNDFCLNQLPKNIGKDFKKLKVYHSMQEIPEDICFDLIIIDGKESDLKSLQKNLKNNAIIIIEGDRKDQTQLLKNIFSGSKFVHSITSKKNNSYSNRSSDHFQGGLKIIFVNPNLKQNLYWVILKISAKIHFQFRKLV</sequence>
<reference evidence="2" key="1">
    <citation type="journal article" date="2019" name="Int. J. Syst. Evol. Microbiol.">
        <title>The Global Catalogue of Microorganisms (GCM) 10K type strain sequencing project: providing services to taxonomists for standard genome sequencing and annotation.</title>
        <authorList>
            <consortium name="The Broad Institute Genomics Platform"/>
            <consortium name="The Broad Institute Genome Sequencing Center for Infectious Disease"/>
            <person name="Wu L."/>
            <person name="Ma J."/>
        </authorList>
    </citation>
    <scope>NUCLEOTIDE SEQUENCE [LARGE SCALE GENOMIC DNA]</scope>
    <source>
        <strain evidence="2">CGMCC 1.15422</strain>
    </source>
</reference>
<proteinExistence type="predicted"/>
<evidence type="ECO:0000313" key="2">
    <source>
        <dbReference type="Proteomes" id="UP000605733"/>
    </source>
</evidence>
<evidence type="ECO:0000313" key="1">
    <source>
        <dbReference type="EMBL" id="GGG33241.1"/>
    </source>
</evidence>
<organism evidence="1 2">
    <name type="scientific">Christiangramia forsetii</name>
    <dbReference type="NCBI Taxonomy" id="411153"/>
    <lineage>
        <taxon>Bacteria</taxon>
        <taxon>Pseudomonadati</taxon>
        <taxon>Bacteroidota</taxon>
        <taxon>Flavobacteriia</taxon>
        <taxon>Flavobacteriales</taxon>
        <taxon>Flavobacteriaceae</taxon>
        <taxon>Christiangramia</taxon>
    </lineage>
</organism>
<gene>
    <name evidence="1" type="ORF">GCM10011532_16090</name>
</gene>
<dbReference type="RefSeq" id="WP_011708490.1">
    <property type="nucleotide sequence ID" value="NZ_BMIX01000003.1"/>
</dbReference>
<evidence type="ECO:0008006" key="3">
    <source>
        <dbReference type="Google" id="ProtNLM"/>
    </source>
</evidence>
<accession>A0ABQ1WLR7</accession>
<dbReference type="EMBL" id="BMIX01000003">
    <property type="protein sequence ID" value="GGG33241.1"/>
    <property type="molecule type" value="Genomic_DNA"/>
</dbReference>
<dbReference type="SUPFAM" id="SSF53335">
    <property type="entry name" value="S-adenosyl-L-methionine-dependent methyltransferases"/>
    <property type="match status" value="1"/>
</dbReference>
<keyword evidence="2" id="KW-1185">Reference proteome</keyword>